<dbReference type="OrthoDB" id="5396767at2"/>
<sequence>MHGKIKTVNISAGTPGTITLLQKGVAIRATAGMNIRDFMIKTLGFSPDYAENKVRTVFLNSSPVDDIDGIRIKDGDTLSLSGAMPGVCGIAMGRDTPVSGFRNDISATATDDNIEEAEALIYVKLFNLVARDAGSVLLKKGVMVEAVDIINALKENSPAGLSPDDGIVILKF</sequence>
<organism evidence="1 2">
    <name type="scientific">Maridesulfovibrio hydrothermalis AM13 = DSM 14728</name>
    <dbReference type="NCBI Taxonomy" id="1121451"/>
    <lineage>
        <taxon>Bacteria</taxon>
        <taxon>Pseudomonadati</taxon>
        <taxon>Thermodesulfobacteriota</taxon>
        <taxon>Desulfovibrionia</taxon>
        <taxon>Desulfovibrionales</taxon>
        <taxon>Desulfovibrionaceae</taxon>
        <taxon>Maridesulfovibrio</taxon>
    </lineage>
</organism>
<dbReference type="STRING" id="1121451.DESAM_20159"/>
<dbReference type="RefSeq" id="WP_015335060.1">
    <property type="nucleotide sequence ID" value="NC_020055.1"/>
</dbReference>
<dbReference type="EMBL" id="FO203522">
    <property type="protein sequence ID" value="CCO22450.1"/>
    <property type="molecule type" value="Genomic_DNA"/>
</dbReference>
<protein>
    <submittedName>
        <fullName evidence="1">Uncharacterized protein</fullName>
    </submittedName>
</protein>
<dbReference type="Proteomes" id="UP000010808">
    <property type="component" value="Chromosome"/>
</dbReference>
<dbReference type="eggNOG" id="ENOG5032WXJ">
    <property type="taxonomic scope" value="Bacteria"/>
</dbReference>
<reference evidence="1 2" key="1">
    <citation type="submission" date="2012-10" db="EMBL/GenBank/DDBJ databases">
        <authorList>
            <person name="Genoscope - CEA"/>
        </authorList>
    </citation>
    <scope>NUCLEOTIDE SEQUENCE [LARGE SCALE GENOMIC DNA]</scope>
    <source>
        <strain evidence="2">AM13 / DSM 14728</strain>
    </source>
</reference>
<proteinExistence type="predicted"/>
<dbReference type="HOGENOM" id="CLU_1552812_0_0_7"/>
<dbReference type="PATRIC" id="fig|1121451.3.peg.432"/>
<dbReference type="KEGG" id="dhy:DESAM_20159"/>
<keyword evidence="2" id="KW-1185">Reference proteome</keyword>
<dbReference type="AlphaFoldDB" id="L0R8F0"/>
<evidence type="ECO:0000313" key="2">
    <source>
        <dbReference type="Proteomes" id="UP000010808"/>
    </source>
</evidence>
<name>L0R8F0_9BACT</name>
<evidence type="ECO:0000313" key="1">
    <source>
        <dbReference type="EMBL" id="CCO22450.1"/>
    </source>
</evidence>
<accession>L0R8F0</accession>
<gene>
    <name evidence="1" type="ORF">DESAM_20159</name>
</gene>